<evidence type="ECO:0000256" key="12">
    <source>
        <dbReference type="RuleBase" id="RU363039"/>
    </source>
</evidence>
<proteinExistence type="inferred from homology"/>
<evidence type="ECO:0000256" key="3">
    <source>
        <dbReference type="ARBA" id="ARBA00012838"/>
    </source>
</evidence>
<evidence type="ECO:0000256" key="10">
    <source>
        <dbReference type="ARBA" id="ARBA00030904"/>
    </source>
</evidence>
<evidence type="ECO:0000256" key="4">
    <source>
        <dbReference type="ARBA" id="ARBA00018753"/>
    </source>
</evidence>
<dbReference type="GO" id="GO:0005829">
    <property type="term" value="C:cytosol"/>
    <property type="evidence" value="ECO:0007669"/>
    <property type="project" value="TreeGrafter"/>
</dbReference>
<dbReference type="InterPro" id="IPR041872">
    <property type="entry name" value="Anticodon_Met"/>
</dbReference>
<comment type="similarity">
    <text evidence="2">Belongs to the class-I aminoacyl-tRNA synthetase family. MetG type 1 subfamily.</text>
</comment>
<dbReference type="InterPro" id="IPR029038">
    <property type="entry name" value="MetRS_Zn"/>
</dbReference>
<evidence type="ECO:0000313" key="16">
    <source>
        <dbReference type="Proteomes" id="UP001169242"/>
    </source>
</evidence>
<accession>A0AA42DMG9</accession>
<dbReference type="Pfam" id="PF09334">
    <property type="entry name" value="tRNA-synt_1g"/>
    <property type="match status" value="1"/>
</dbReference>
<evidence type="ECO:0000256" key="5">
    <source>
        <dbReference type="ARBA" id="ARBA00022598"/>
    </source>
</evidence>
<evidence type="ECO:0000256" key="2">
    <source>
        <dbReference type="ARBA" id="ARBA00008258"/>
    </source>
</evidence>
<organism evidence="15 16">
    <name type="scientific">Holtiella tumoricola</name>
    <dbReference type="NCBI Taxonomy" id="3018743"/>
    <lineage>
        <taxon>Bacteria</taxon>
        <taxon>Bacillati</taxon>
        <taxon>Bacillota</taxon>
        <taxon>Clostridia</taxon>
        <taxon>Lachnospirales</taxon>
        <taxon>Cellulosilyticaceae</taxon>
        <taxon>Holtiella</taxon>
    </lineage>
</organism>
<evidence type="ECO:0000256" key="9">
    <source>
        <dbReference type="ARBA" id="ARBA00023146"/>
    </source>
</evidence>
<keyword evidence="9 12" id="KW-0030">Aminoacyl-tRNA synthetase</keyword>
<dbReference type="GO" id="GO:0005524">
    <property type="term" value="F:ATP binding"/>
    <property type="evidence" value="ECO:0007669"/>
    <property type="project" value="UniProtKB-KW"/>
</dbReference>
<dbReference type="EC" id="6.1.1.10" evidence="3"/>
<dbReference type="SUPFAM" id="SSF47323">
    <property type="entry name" value="Anticodon-binding domain of a subclass of class I aminoacyl-tRNA synthetases"/>
    <property type="match status" value="1"/>
</dbReference>
<keyword evidence="7 12" id="KW-0067">ATP-binding</keyword>
<comment type="caution">
    <text evidence="15">The sequence shown here is derived from an EMBL/GenBank/DDBJ whole genome shotgun (WGS) entry which is preliminary data.</text>
</comment>
<dbReference type="PRINTS" id="PR01041">
    <property type="entry name" value="TRNASYNTHMET"/>
</dbReference>
<dbReference type="AlphaFoldDB" id="A0AA42DMG9"/>
<feature type="domain" description="Methionyl-tRNA synthetase anticodon-binding" evidence="14">
    <location>
        <begin position="405"/>
        <end position="507"/>
    </location>
</feature>
<evidence type="ECO:0000313" key="15">
    <source>
        <dbReference type="EMBL" id="MDA3731700.1"/>
    </source>
</evidence>
<dbReference type="InterPro" id="IPR033911">
    <property type="entry name" value="MetRS_core"/>
</dbReference>
<evidence type="ECO:0000256" key="7">
    <source>
        <dbReference type="ARBA" id="ARBA00022840"/>
    </source>
</evidence>
<evidence type="ECO:0000259" key="13">
    <source>
        <dbReference type="Pfam" id="PF09334"/>
    </source>
</evidence>
<dbReference type="GO" id="GO:0004825">
    <property type="term" value="F:methionine-tRNA ligase activity"/>
    <property type="evidence" value="ECO:0007669"/>
    <property type="project" value="UniProtKB-EC"/>
</dbReference>
<evidence type="ECO:0000256" key="6">
    <source>
        <dbReference type="ARBA" id="ARBA00022741"/>
    </source>
</evidence>
<dbReference type="GO" id="GO:0006431">
    <property type="term" value="P:methionyl-tRNA aminoacylation"/>
    <property type="evidence" value="ECO:0007669"/>
    <property type="project" value="InterPro"/>
</dbReference>
<dbReference type="RefSeq" id="WP_271012060.1">
    <property type="nucleotide sequence ID" value="NZ_JAQIFT010000040.1"/>
</dbReference>
<evidence type="ECO:0000256" key="11">
    <source>
        <dbReference type="ARBA" id="ARBA00047364"/>
    </source>
</evidence>
<dbReference type="SUPFAM" id="SSF52374">
    <property type="entry name" value="Nucleotidylyl transferase"/>
    <property type="match status" value="1"/>
</dbReference>
<dbReference type="InterPro" id="IPR009080">
    <property type="entry name" value="tRNAsynth_Ia_anticodon-bd"/>
</dbReference>
<dbReference type="InterPro" id="IPR015413">
    <property type="entry name" value="Methionyl/Leucyl_tRNA_Synth"/>
</dbReference>
<evidence type="ECO:0000259" key="14">
    <source>
        <dbReference type="Pfam" id="PF19303"/>
    </source>
</evidence>
<dbReference type="InterPro" id="IPR014729">
    <property type="entry name" value="Rossmann-like_a/b/a_fold"/>
</dbReference>
<sequence length="527" mass="60748">MNILIGGAWPYANGTLHVGRIAALVPGDVLARYHRQKGDQVLYVSGSDCHGTPISVRAKKEGIEPIAIATKYHQSFVHCFDKLGFSYDLYTRTDHSYHKEEVKDIIKTLYEKGYIYEKIIDQVYCEVCEQFLPDRYVEGKCPICGQTARGDQCDYCQSLLDPLDLSERVCKTCGHTPIVKPTKQLYFALSKFEEELRAYVKKNQENWRFNALQTAERYINEGLQDRAITRDLPWGIDVPIAGYEDKKIYVWIDAILGYFTASKKWASTHGKDFEDFWNAETRSYYVHGKDNIPFHNVILPALLIGLGIDGLPSHIISSEYITLEGRKLSTSENWAIWVEDLIETYHPDSIRYILLANGPEKRDADFSCKELVNLNNADLVGAYGNLVNRILAFIKKSFRGEIRTCEVESHLMDRIHTLYEAVGVCIEKGEFKAALKYIFEFIRATNKYFDEERPWSTFKDAPDRCYHTLYQCTYCIANISNLLNPFLPFSSQEVRNFLDLEDVTWQPISLKETTLPELKLLFTRLEK</sequence>
<dbReference type="Proteomes" id="UP001169242">
    <property type="component" value="Unassembled WGS sequence"/>
</dbReference>
<dbReference type="NCBIfam" id="TIGR00398">
    <property type="entry name" value="metG"/>
    <property type="match status" value="1"/>
</dbReference>
<keyword evidence="16" id="KW-1185">Reference proteome</keyword>
<keyword evidence="6 12" id="KW-0547">Nucleotide-binding</keyword>
<dbReference type="PANTHER" id="PTHR45765:SF1">
    <property type="entry name" value="METHIONINE--TRNA LIGASE, CYTOPLASMIC"/>
    <property type="match status" value="1"/>
</dbReference>
<dbReference type="CDD" id="cd07957">
    <property type="entry name" value="Anticodon_Ia_Met"/>
    <property type="match status" value="1"/>
</dbReference>
<dbReference type="InterPro" id="IPR023458">
    <property type="entry name" value="Met-tRNA_ligase_1"/>
</dbReference>
<dbReference type="EMBL" id="JAQIFT010000040">
    <property type="protein sequence ID" value="MDA3731700.1"/>
    <property type="molecule type" value="Genomic_DNA"/>
</dbReference>
<feature type="domain" description="Methionyl/Leucyl tRNA synthetase" evidence="13">
    <location>
        <begin position="3"/>
        <end position="390"/>
    </location>
</feature>
<dbReference type="SUPFAM" id="SSF57770">
    <property type="entry name" value="Methionyl-tRNA synthetase (MetRS), Zn-domain"/>
    <property type="match status" value="1"/>
</dbReference>
<evidence type="ECO:0000256" key="1">
    <source>
        <dbReference type="ARBA" id="ARBA00003314"/>
    </source>
</evidence>
<dbReference type="InterPro" id="IPR014758">
    <property type="entry name" value="Met-tRNA_synth"/>
</dbReference>
<dbReference type="PANTHER" id="PTHR45765">
    <property type="entry name" value="METHIONINE--TRNA LIGASE"/>
    <property type="match status" value="1"/>
</dbReference>
<comment type="function">
    <text evidence="1">Is required not only for elongation of protein synthesis but also for the initiation of all mRNA translation through initiator tRNA(fMet) aminoacylation.</text>
</comment>
<gene>
    <name evidence="15" type="primary">metG</name>
    <name evidence="15" type="ORF">PBV87_09445</name>
</gene>
<keyword evidence="8 12" id="KW-0648">Protein biosynthesis</keyword>
<dbReference type="Pfam" id="PF19303">
    <property type="entry name" value="Anticodon_3"/>
    <property type="match status" value="1"/>
</dbReference>
<evidence type="ECO:0000256" key="8">
    <source>
        <dbReference type="ARBA" id="ARBA00022917"/>
    </source>
</evidence>
<name>A0AA42DMG9_9FIRM</name>
<reference evidence="15" key="1">
    <citation type="journal article" date="2023" name="Int. J. Syst. Evol. Microbiol.">
        <title>&lt;i&gt;Holtiella tumoricola&lt;/i&gt; gen. nov. sp. nov., isolated from a human clinical sample.</title>
        <authorList>
            <person name="Allen-Vercoe E."/>
            <person name="Daigneault M.C."/>
            <person name="Vancuren S.J."/>
            <person name="Cochrane K."/>
            <person name="O'Neal L.L."/>
            <person name="Sankaranarayanan K."/>
            <person name="Lawson P.A."/>
        </authorList>
    </citation>
    <scope>NUCLEOTIDE SEQUENCE</scope>
    <source>
        <strain evidence="15">CC70A</strain>
    </source>
</reference>
<keyword evidence="5 12" id="KW-0436">Ligase</keyword>
<dbReference type="Gene3D" id="2.20.28.20">
    <property type="entry name" value="Methionyl-tRNA synthetase, Zn-domain"/>
    <property type="match status" value="1"/>
</dbReference>
<dbReference type="Gene3D" id="1.10.730.10">
    <property type="entry name" value="Isoleucyl-tRNA Synthetase, Domain 1"/>
    <property type="match status" value="1"/>
</dbReference>
<dbReference type="Gene3D" id="3.40.50.620">
    <property type="entry name" value="HUPs"/>
    <property type="match status" value="1"/>
</dbReference>
<protein>
    <recommendedName>
        <fullName evidence="4">Methionine--tRNA ligase</fullName>
        <ecNumber evidence="3">6.1.1.10</ecNumber>
    </recommendedName>
    <alternativeName>
        <fullName evidence="10">Methionyl-tRNA synthetase</fullName>
    </alternativeName>
</protein>
<comment type="catalytic activity">
    <reaction evidence="11">
        <text>tRNA(Met) + L-methionine + ATP = L-methionyl-tRNA(Met) + AMP + diphosphate</text>
        <dbReference type="Rhea" id="RHEA:13481"/>
        <dbReference type="Rhea" id="RHEA-COMP:9667"/>
        <dbReference type="Rhea" id="RHEA-COMP:9698"/>
        <dbReference type="ChEBI" id="CHEBI:30616"/>
        <dbReference type="ChEBI" id="CHEBI:33019"/>
        <dbReference type="ChEBI" id="CHEBI:57844"/>
        <dbReference type="ChEBI" id="CHEBI:78442"/>
        <dbReference type="ChEBI" id="CHEBI:78530"/>
        <dbReference type="ChEBI" id="CHEBI:456215"/>
        <dbReference type="EC" id="6.1.1.10"/>
    </reaction>
</comment>
<dbReference type="CDD" id="cd00814">
    <property type="entry name" value="MetRS_core"/>
    <property type="match status" value="1"/>
</dbReference>